<evidence type="ECO:0000256" key="2">
    <source>
        <dbReference type="ARBA" id="ARBA00023015"/>
    </source>
</evidence>
<dbReference type="AlphaFoldDB" id="A0A2S5E9D1"/>
<dbReference type="Gene3D" id="3.40.50.2300">
    <property type="match status" value="2"/>
</dbReference>
<evidence type="ECO:0000259" key="5">
    <source>
        <dbReference type="PROSITE" id="PS50932"/>
    </source>
</evidence>
<gene>
    <name evidence="6" type="ORF">AA81_12880</name>
</gene>
<keyword evidence="3" id="KW-0238">DNA-binding</keyword>
<dbReference type="PANTHER" id="PTHR30146">
    <property type="entry name" value="LACI-RELATED TRANSCRIPTIONAL REPRESSOR"/>
    <property type="match status" value="1"/>
</dbReference>
<evidence type="ECO:0000256" key="1">
    <source>
        <dbReference type="ARBA" id="ARBA00022491"/>
    </source>
</evidence>
<dbReference type="PROSITE" id="PS50932">
    <property type="entry name" value="HTH_LACI_2"/>
    <property type="match status" value="1"/>
</dbReference>
<keyword evidence="4" id="KW-0804">Transcription</keyword>
<proteinExistence type="predicted"/>
<keyword evidence="2" id="KW-0805">Transcription regulation</keyword>
<organism evidence="6 7">
    <name type="scientific">Petrotoga halophila DSM 16923</name>
    <dbReference type="NCBI Taxonomy" id="1122953"/>
    <lineage>
        <taxon>Bacteria</taxon>
        <taxon>Thermotogati</taxon>
        <taxon>Thermotogota</taxon>
        <taxon>Thermotogae</taxon>
        <taxon>Petrotogales</taxon>
        <taxon>Petrotogaceae</taxon>
        <taxon>Petrotoga</taxon>
    </lineage>
</organism>
<reference evidence="6 7" key="1">
    <citation type="submission" date="2014-01" db="EMBL/GenBank/DDBJ databases">
        <title>Comparative genomics of Petrotoga.</title>
        <authorList>
            <person name="Chow K."/>
            <person name="Charchuk R."/>
            <person name="Nesbo C.L."/>
        </authorList>
    </citation>
    <scope>NUCLEOTIDE SEQUENCE [LARGE SCALE GENOMIC DNA]</scope>
    <source>
        <strain evidence="6 7">DSM 16923</strain>
    </source>
</reference>
<dbReference type="EMBL" id="JALY01000291">
    <property type="protein sequence ID" value="POZ89661.1"/>
    <property type="molecule type" value="Genomic_DNA"/>
</dbReference>
<dbReference type="InterPro" id="IPR010982">
    <property type="entry name" value="Lambda_DNA-bd_dom_sf"/>
</dbReference>
<comment type="caution">
    <text evidence="6">The sequence shown here is derived from an EMBL/GenBank/DDBJ whole genome shotgun (WGS) entry which is preliminary data.</text>
</comment>
<dbReference type="InterPro" id="IPR046335">
    <property type="entry name" value="LacI/GalR-like_sensor"/>
</dbReference>
<dbReference type="GO" id="GO:0000976">
    <property type="term" value="F:transcription cis-regulatory region binding"/>
    <property type="evidence" value="ECO:0007669"/>
    <property type="project" value="TreeGrafter"/>
</dbReference>
<dbReference type="SUPFAM" id="SSF47413">
    <property type="entry name" value="lambda repressor-like DNA-binding domains"/>
    <property type="match status" value="1"/>
</dbReference>
<dbReference type="InterPro" id="IPR000843">
    <property type="entry name" value="HTH_LacI"/>
</dbReference>
<dbReference type="SUPFAM" id="SSF53822">
    <property type="entry name" value="Periplasmic binding protein-like I"/>
    <property type="match status" value="1"/>
</dbReference>
<evidence type="ECO:0000313" key="6">
    <source>
        <dbReference type="EMBL" id="POZ89661.1"/>
    </source>
</evidence>
<dbReference type="InterPro" id="IPR028082">
    <property type="entry name" value="Peripla_BP_I"/>
</dbReference>
<dbReference type="CDD" id="cd01392">
    <property type="entry name" value="HTH_LacI"/>
    <property type="match status" value="1"/>
</dbReference>
<dbReference type="Proteomes" id="UP000236950">
    <property type="component" value="Unassembled WGS sequence"/>
</dbReference>
<evidence type="ECO:0000313" key="7">
    <source>
        <dbReference type="Proteomes" id="UP000236950"/>
    </source>
</evidence>
<keyword evidence="1" id="KW-0678">Repressor</keyword>
<accession>A0A2S5E9D1</accession>
<feature type="domain" description="HTH lacI-type" evidence="5">
    <location>
        <begin position="11"/>
        <end position="65"/>
    </location>
</feature>
<sequence length="348" mass="39642">MLMEGNPMQKPTIKDIAKVLNISPSTVSRALSGKPGASEELRKKVIDTAQKLGYMKNLSAGTLKNSKSKIIGVIAFDIRNPFFLEFLKGVEDVLFPREYKILLSNVDENVDKEKIYLNWMIGHGVEGILASPVTESTGRSNLRIYQDFFKIGIPIVFYDRMFYNQNQFDHVIVDNQDAIIQALMYLKENGHEKIGIFLSKKGIFTIEERLKGFIKGCKLLNIPVKNEWICEDIYPHEKTIEVLKDLKRKNNLPTAIIATNNNITKYIVYAAKKNNIKIPEELSLVGFDDLPENELIDPPLTTIKQPILEEGKIAATSLLSRIEDRYARPMRVILKGELIKRKSVKNYV</sequence>
<protein>
    <submittedName>
        <fullName evidence="6">LacI family transcriptional regulator</fullName>
    </submittedName>
</protein>
<dbReference type="Pfam" id="PF00356">
    <property type="entry name" value="LacI"/>
    <property type="match status" value="1"/>
</dbReference>
<dbReference type="Gene3D" id="1.10.260.40">
    <property type="entry name" value="lambda repressor-like DNA-binding domains"/>
    <property type="match status" value="1"/>
</dbReference>
<dbReference type="GO" id="GO:0003700">
    <property type="term" value="F:DNA-binding transcription factor activity"/>
    <property type="evidence" value="ECO:0007669"/>
    <property type="project" value="TreeGrafter"/>
</dbReference>
<keyword evidence="7" id="KW-1185">Reference proteome</keyword>
<evidence type="ECO:0000256" key="3">
    <source>
        <dbReference type="ARBA" id="ARBA00023125"/>
    </source>
</evidence>
<name>A0A2S5E9D1_9BACT</name>
<dbReference type="PANTHER" id="PTHR30146:SF148">
    <property type="entry name" value="HTH-TYPE TRANSCRIPTIONAL REPRESSOR PURR-RELATED"/>
    <property type="match status" value="1"/>
</dbReference>
<dbReference type="CDD" id="cd06267">
    <property type="entry name" value="PBP1_LacI_sugar_binding-like"/>
    <property type="match status" value="1"/>
</dbReference>
<evidence type="ECO:0000256" key="4">
    <source>
        <dbReference type="ARBA" id="ARBA00023163"/>
    </source>
</evidence>
<dbReference type="Pfam" id="PF13377">
    <property type="entry name" value="Peripla_BP_3"/>
    <property type="match status" value="1"/>
</dbReference>
<dbReference type="SMART" id="SM00354">
    <property type="entry name" value="HTH_LACI"/>
    <property type="match status" value="1"/>
</dbReference>